<dbReference type="EMBL" id="FTOB01000002">
    <property type="protein sequence ID" value="SIS47221.1"/>
    <property type="molecule type" value="Genomic_DNA"/>
</dbReference>
<organism evidence="3 4">
    <name type="scientific">Zobellia uliginosa</name>
    <dbReference type="NCBI Taxonomy" id="143224"/>
    <lineage>
        <taxon>Bacteria</taxon>
        <taxon>Pseudomonadati</taxon>
        <taxon>Bacteroidota</taxon>
        <taxon>Flavobacteriia</taxon>
        <taxon>Flavobacteriales</taxon>
        <taxon>Flavobacteriaceae</taxon>
        <taxon>Zobellia</taxon>
    </lineage>
</organism>
<feature type="transmembrane region" description="Helical" evidence="1">
    <location>
        <begin position="91"/>
        <end position="108"/>
    </location>
</feature>
<evidence type="ECO:0000313" key="3">
    <source>
        <dbReference type="EMBL" id="SIS47221.1"/>
    </source>
</evidence>
<dbReference type="InterPro" id="IPR026272">
    <property type="entry name" value="SdpI"/>
</dbReference>
<gene>
    <name evidence="3" type="ORF">SAMN05421766_102109</name>
</gene>
<dbReference type="PANTHER" id="PTHR37810:SF5">
    <property type="entry name" value="IMMUNITY PROTEIN SDPI"/>
    <property type="match status" value="1"/>
</dbReference>
<dbReference type="PANTHER" id="PTHR37810">
    <property type="entry name" value="IMMUNITY PROTEIN SDPI"/>
    <property type="match status" value="1"/>
</dbReference>
<keyword evidence="1" id="KW-0472">Membrane</keyword>
<evidence type="ECO:0000313" key="4">
    <source>
        <dbReference type="Proteomes" id="UP000185728"/>
    </source>
</evidence>
<keyword evidence="1" id="KW-1133">Transmembrane helix</keyword>
<feature type="transmembrane region" description="Helical" evidence="1">
    <location>
        <begin position="120"/>
        <end position="143"/>
    </location>
</feature>
<reference evidence="3 4" key="1">
    <citation type="submission" date="2017-01" db="EMBL/GenBank/DDBJ databases">
        <authorList>
            <person name="Varghese N."/>
            <person name="Submissions S."/>
        </authorList>
    </citation>
    <scope>NUCLEOTIDE SEQUENCE [LARGE SCALE GENOMIC DNA]</scope>
    <source>
        <strain evidence="3 4">DSM 2061</strain>
    </source>
</reference>
<dbReference type="Pfam" id="PF13630">
    <property type="entry name" value="SdpI"/>
    <property type="match status" value="1"/>
</dbReference>
<dbReference type="PIRSF" id="PIRSF038959">
    <property type="entry name" value="SdpI"/>
    <property type="match status" value="1"/>
</dbReference>
<evidence type="ECO:0000256" key="1">
    <source>
        <dbReference type="SAM" id="Phobius"/>
    </source>
</evidence>
<keyword evidence="1" id="KW-0812">Transmembrane</keyword>
<feature type="transmembrane region" description="Helical" evidence="1">
    <location>
        <begin position="163"/>
        <end position="182"/>
    </location>
</feature>
<protein>
    <submittedName>
        <fullName evidence="3">Uncharacterized membrane protein</fullName>
    </submittedName>
</protein>
<feature type="transmembrane region" description="Helical" evidence="1">
    <location>
        <begin position="188"/>
        <end position="210"/>
    </location>
</feature>
<dbReference type="Proteomes" id="UP000185728">
    <property type="component" value="Unassembled WGS sequence"/>
</dbReference>
<feature type="transmembrane region" description="Helical" evidence="1">
    <location>
        <begin position="9"/>
        <end position="26"/>
    </location>
</feature>
<feature type="transmembrane region" description="Helical" evidence="1">
    <location>
        <begin position="52"/>
        <end position="70"/>
    </location>
</feature>
<dbReference type="RefSeq" id="WP_076453914.1">
    <property type="nucleotide sequence ID" value="NZ_FTOB01000002.1"/>
</dbReference>
<evidence type="ECO:0000259" key="2">
    <source>
        <dbReference type="Pfam" id="PF07853"/>
    </source>
</evidence>
<comment type="caution">
    <text evidence="3">The sequence shown here is derived from an EMBL/GenBank/DDBJ whole genome shotgun (WGS) entry which is preliminary data.</text>
</comment>
<dbReference type="InterPro" id="IPR025962">
    <property type="entry name" value="SdpI/YhfL"/>
</dbReference>
<name>A0ABY1KLA8_9FLAO</name>
<proteinExistence type="predicted"/>
<accession>A0ABY1KLA8</accession>
<sequence length="217" mass="24958">MKFSIQKELPLISVVLLPFIYLKYVWNDLPQKVPVHWNLQGEIDRYGSKMELWLIPILLPLLSYIIFLIVPHIDPKGKIKNMGAKYGHLKMWVTLLMSVISIFILYTIKNQPGSSPDYIIPLLGVLLLIFGNYFQTLKANYFIGIRTPWTLENEMVWKRTHRIAGKLWFVGGLVILLGSSILDGQISIKFALGIISLIGLFPILYSYLLFRKLKNPA</sequence>
<feature type="domain" description="DUF1648" evidence="2">
    <location>
        <begin position="15"/>
        <end position="59"/>
    </location>
</feature>
<dbReference type="InterPro" id="IPR012867">
    <property type="entry name" value="DUF1648"/>
</dbReference>
<keyword evidence="4" id="KW-1185">Reference proteome</keyword>
<dbReference type="Pfam" id="PF07853">
    <property type="entry name" value="DUF1648"/>
    <property type="match status" value="1"/>
</dbReference>